<dbReference type="EMBL" id="BLAF01000012">
    <property type="protein sequence ID" value="GES19555.1"/>
    <property type="molecule type" value="Genomic_DNA"/>
</dbReference>
<keyword evidence="2" id="KW-1185">Reference proteome</keyword>
<evidence type="ECO:0000313" key="1">
    <source>
        <dbReference type="EMBL" id="GES19555.1"/>
    </source>
</evidence>
<proteinExistence type="predicted"/>
<organism evidence="1 2">
    <name type="scientific">Acrocarpospora pleiomorpha</name>
    <dbReference type="NCBI Taxonomy" id="90975"/>
    <lineage>
        <taxon>Bacteria</taxon>
        <taxon>Bacillati</taxon>
        <taxon>Actinomycetota</taxon>
        <taxon>Actinomycetes</taxon>
        <taxon>Streptosporangiales</taxon>
        <taxon>Streptosporangiaceae</taxon>
        <taxon>Acrocarpospora</taxon>
    </lineage>
</organism>
<gene>
    <name evidence="1" type="ORF">Aple_024510</name>
</gene>
<reference evidence="1 2" key="1">
    <citation type="submission" date="2019-10" db="EMBL/GenBank/DDBJ databases">
        <title>Whole genome shotgun sequence of Acrocarpospora pleiomorpha NBRC 16267.</title>
        <authorList>
            <person name="Ichikawa N."/>
            <person name="Kimura A."/>
            <person name="Kitahashi Y."/>
            <person name="Komaki H."/>
            <person name="Oguchi A."/>
        </authorList>
    </citation>
    <scope>NUCLEOTIDE SEQUENCE [LARGE SCALE GENOMIC DNA]</scope>
    <source>
        <strain evidence="1 2">NBRC 16267</strain>
    </source>
</reference>
<name>A0A5M3XD34_9ACTN</name>
<dbReference type="InterPro" id="IPR040871">
    <property type="entry name" value="HopA1"/>
</dbReference>
<evidence type="ECO:0000313" key="2">
    <source>
        <dbReference type="Proteomes" id="UP000377595"/>
    </source>
</evidence>
<dbReference type="Proteomes" id="UP000377595">
    <property type="component" value="Unassembled WGS sequence"/>
</dbReference>
<protein>
    <submittedName>
        <fullName evidence="1">Uncharacterized protein</fullName>
    </submittedName>
</protein>
<dbReference type="OrthoDB" id="9804020at2"/>
<dbReference type="RefSeq" id="WP_155344639.1">
    <property type="nucleotide sequence ID" value="NZ_BAAAHM010000022.1"/>
</dbReference>
<dbReference type="AlphaFoldDB" id="A0A5M3XD34"/>
<sequence>MRSARNEDRDKRFYKELYDTWYKKGSLVADPNTLASKIYNMMAVSDVGYLKDALSQKEIEEIYEATEAFTIQAQTEDGKYLNVSQALEIGSYIGFLNPDIGEKPTGLNYRQRRIVINLTSQQAAVRATKALGSLSSDKTVFSDLMQFKVFLSATAQPTTEVKNDKIVVYYRVGDQMEGDADYVGDRIVAAVTDALQEGDADETVTPFYSQVSPAISWAEEPVDYIQGLRQSKDQSFTWTRAAVIASLLKGHAEPVRSAEELQRLIEAGLGDFGVMPKKPHRHLGL</sequence>
<dbReference type="Pfam" id="PF17914">
    <property type="entry name" value="HopA1"/>
    <property type="match status" value="1"/>
</dbReference>
<comment type="caution">
    <text evidence="1">The sequence shown here is derived from an EMBL/GenBank/DDBJ whole genome shotgun (WGS) entry which is preliminary data.</text>
</comment>
<accession>A0A5M3XD34</accession>